<dbReference type="SUPFAM" id="SSF53613">
    <property type="entry name" value="Ribokinase-like"/>
    <property type="match status" value="1"/>
</dbReference>
<feature type="binding site" evidence="18">
    <location>
        <position position="162"/>
    </location>
    <ligand>
        <name>K(+)</name>
        <dbReference type="ChEBI" id="CHEBI:29103"/>
    </ligand>
</feature>
<dbReference type="EC" id="5.1.99.6" evidence="19"/>
<keyword evidence="23" id="KW-1185">Reference proteome</keyword>
<comment type="similarity">
    <text evidence="4 19">In the C-terminal section; belongs to the NnrD/CARKD family.</text>
</comment>
<dbReference type="AlphaFoldDB" id="A0A1E7R9A7"/>
<dbReference type="PROSITE" id="PS51383">
    <property type="entry name" value="YJEF_C_3"/>
    <property type="match status" value="1"/>
</dbReference>
<comment type="caution">
    <text evidence="22">The sequence shown here is derived from an EMBL/GenBank/DDBJ whole genome shotgun (WGS) entry which is preliminary data.</text>
</comment>
<evidence type="ECO:0000313" key="22">
    <source>
        <dbReference type="EMBL" id="OEY95847.1"/>
    </source>
</evidence>
<evidence type="ECO:0000256" key="6">
    <source>
        <dbReference type="ARBA" id="ARBA00022741"/>
    </source>
</evidence>
<feature type="binding site" evidence="17">
    <location>
        <position position="255"/>
    </location>
    <ligand>
        <name>(6S)-NADPHX</name>
        <dbReference type="ChEBI" id="CHEBI:64076"/>
    </ligand>
</feature>
<feature type="binding site" evidence="17">
    <location>
        <position position="439"/>
    </location>
    <ligand>
        <name>(6S)-NADPHX</name>
        <dbReference type="ChEBI" id="CHEBI:64076"/>
    </ligand>
</feature>
<evidence type="ECO:0000259" key="21">
    <source>
        <dbReference type="PROSITE" id="PS51385"/>
    </source>
</evidence>
<keyword evidence="10 17" id="KW-0520">NAD</keyword>
<evidence type="ECO:0000256" key="4">
    <source>
        <dbReference type="ARBA" id="ARBA00009524"/>
    </source>
</evidence>
<dbReference type="NCBIfam" id="TIGR00196">
    <property type="entry name" value="yjeF_cterm"/>
    <property type="match status" value="1"/>
</dbReference>
<keyword evidence="13" id="KW-0511">Multifunctional enzyme</keyword>
<evidence type="ECO:0000259" key="20">
    <source>
        <dbReference type="PROSITE" id="PS51383"/>
    </source>
</evidence>
<feature type="binding site" evidence="18">
    <location>
        <position position="126"/>
    </location>
    <ligand>
        <name>K(+)</name>
        <dbReference type="ChEBI" id="CHEBI:29103"/>
    </ligand>
</feature>
<reference evidence="22 23" key="1">
    <citation type="submission" date="2016-09" db="EMBL/GenBank/DDBJ databases">
        <authorList>
            <person name="Capua I."/>
            <person name="De Benedictis P."/>
            <person name="Joannis T."/>
            <person name="Lombin L.H."/>
            <person name="Cattoli G."/>
        </authorList>
    </citation>
    <scope>NUCLEOTIDE SEQUENCE [LARGE SCALE GENOMIC DNA]</scope>
    <source>
        <strain evidence="22 23">ANC 4671</strain>
    </source>
</reference>
<evidence type="ECO:0000256" key="15">
    <source>
        <dbReference type="ARBA" id="ARBA00048238"/>
    </source>
</evidence>
<feature type="binding site" evidence="18">
    <location>
        <position position="67"/>
    </location>
    <ligand>
        <name>K(+)</name>
        <dbReference type="ChEBI" id="CHEBI:29103"/>
    </ligand>
</feature>
<comment type="cofactor">
    <cofactor evidence="17">
        <name>Mg(2+)</name>
        <dbReference type="ChEBI" id="CHEBI:18420"/>
    </cofactor>
</comment>
<keyword evidence="7 17" id="KW-0067">ATP-binding</keyword>
<dbReference type="InterPro" id="IPR036652">
    <property type="entry name" value="YjeF_N_dom_sf"/>
</dbReference>
<dbReference type="RefSeq" id="WP_070069882.1">
    <property type="nucleotide sequence ID" value="NZ_MKKK01000023.1"/>
</dbReference>
<evidence type="ECO:0000256" key="19">
    <source>
        <dbReference type="PIRNR" id="PIRNR017184"/>
    </source>
</evidence>
<dbReference type="GO" id="GO:0046872">
    <property type="term" value="F:metal ion binding"/>
    <property type="evidence" value="ECO:0007669"/>
    <property type="project" value="UniProtKB-UniRule"/>
</dbReference>
<feature type="binding site" evidence="18">
    <location>
        <begin position="66"/>
        <end position="70"/>
    </location>
    <ligand>
        <name>(6S)-NADPHX</name>
        <dbReference type="ChEBI" id="CHEBI:64076"/>
    </ligand>
</feature>
<dbReference type="CDD" id="cd01171">
    <property type="entry name" value="YXKO-related"/>
    <property type="match status" value="1"/>
</dbReference>
<dbReference type="SUPFAM" id="SSF64153">
    <property type="entry name" value="YjeF N-terminal domain-like"/>
    <property type="match status" value="1"/>
</dbReference>
<evidence type="ECO:0000256" key="14">
    <source>
        <dbReference type="ARBA" id="ARBA00025153"/>
    </source>
</evidence>
<comment type="caution">
    <text evidence="18">Lacks conserved residue(s) required for the propagation of feature annotation.</text>
</comment>
<feature type="domain" description="YjeF C-terminal" evidence="20">
    <location>
        <begin position="220"/>
        <end position="496"/>
    </location>
</feature>
<dbReference type="GO" id="GO:0110051">
    <property type="term" value="P:metabolite repair"/>
    <property type="evidence" value="ECO:0007669"/>
    <property type="project" value="TreeGrafter"/>
</dbReference>
<evidence type="ECO:0000256" key="12">
    <source>
        <dbReference type="ARBA" id="ARBA00023239"/>
    </source>
</evidence>
<comment type="catalytic activity">
    <reaction evidence="16 17 19">
        <text>(6S)-NADPHX + ADP = AMP + phosphate + NADPH + H(+)</text>
        <dbReference type="Rhea" id="RHEA:32235"/>
        <dbReference type="ChEBI" id="CHEBI:15378"/>
        <dbReference type="ChEBI" id="CHEBI:43474"/>
        <dbReference type="ChEBI" id="CHEBI:57783"/>
        <dbReference type="ChEBI" id="CHEBI:64076"/>
        <dbReference type="ChEBI" id="CHEBI:456215"/>
        <dbReference type="ChEBI" id="CHEBI:456216"/>
        <dbReference type="EC" id="4.2.1.136"/>
    </reaction>
</comment>
<evidence type="ECO:0000256" key="13">
    <source>
        <dbReference type="ARBA" id="ARBA00023268"/>
    </source>
</evidence>
<dbReference type="OrthoDB" id="9806925at2"/>
<evidence type="ECO:0000313" key="23">
    <source>
        <dbReference type="Proteomes" id="UP000185895"/>
    </source>
</evidence>
<feature type="binding site" evidence="17">
    <location>
        <position position="438"/>
    </location>
    <ligand>
        <name>AMP</name>
        <dbReference type="ChEBI" id="CHEBI:456215"/>
    </ligand>
</feature>
<evidence type="ECO:0000256" key="10">
    <source>
        <dbReference type="ARBA" id="ARBA00023027"/>
    </source>
</evidence>
<dbReference type="Pfam" id="PF03853">
    <property type="entry name" value="YjeF_N"/>
    <property type="match status" value="1"/>
</dbReference>
<keyword evidence="8 17" id="KW-0521">NADP</keyword>
<dbReference type="EC" id="4.2.1.136" evidence="19"/>
<comment type="similarity">
    <text evidence="17">Belongs to the NnrD/CARKD family.</text>
</comment>
<comment type="function">
    <text evidence="17">Catalyzes the dehydration of the S-form of NAD(P)HX at the expense of ADP, which is converted to AMP. Together with NAD(P)HX epimerase, which catalyzes the epimerization of the S- and R-forms, the enzyme allows the repair of both epimers of NAD(P)HX, a damaged form of NAD(P)H that is a result of enzymatic or heat-dependent hydration.</text>
</comment>
<comment type="subunit">
    <text evidence="17">Homotetramer.</text>
</comment>
<feature type="domain" description="YjeF N-terminal" evidence="21">
    <location>
        <begin position="15"/>
        <end position="216"/>
    </location>
</feature>
<evidence type="ECO:0000256" key="11">
    <source>
        <dbReference type="ARBA" id="ARBA00023235"/>
    </source>
</evidence>
<dbReference type="InterPro" id="IPR030677">
    <property type="entry name" value="Nnr"/>
</dbReference>
<dbReference type="HAMAP" id="MF_01965">
    <property type="entry name" value="NADHX_dehydratase"/>
    <property type="match status" value="1"/>
</dbReference>
<comment type="catalytic activity">
    <reaction evidence="1 18 19">
        <text>(6R)-NADHX = (6S)-NADHX</text>
        <dbReference type="Rhea" id="RHEA:32215"/>
        <dbReference type="ChEBI" id="CHEBI:64074"/>
        <dbReference type="ChEBI" id="CHEBI:64075"/>
        <dbReference type="EC" id="5.1.99.6"/>
    </reaction>
</comment>
<organism evidence="22 23">
    <name type="scientific">Acinetobacter qingfengensis</name>
    <dbReference type="NCBI Taxonomy" id="1262585"/>
    <lineage>
        <taxon>Bacteria</taxon>
        <taxon>Pseudomonadati</taxon>
        <taxon>Pseudomonadota</taxon>
        <taxon>Gammaproteobacteria</taxon>
        <taxon>Moraxellales</taxon>
        <taxon>Moraxellaceae</taxon>
        <taxon>Acinetobacter</taxon>
    </lineage>
</organism>
<dbReference type="HAMAP" id="MF_01966">
    <property type="entry name" value="NADHX_epimerase"/>
    <property type="match status" value="1"/>
</dbReference>
<dbReference type="PROSITE" id="PS51385">
    <property type="entry name" value="YJEF_N"/>
    <property type="match status" value="1"/>
</dbReference>
<dbReference type="InterPro" id="IPR017953">
    <property type="entry name" value="Carbohydrate_kinase_pred_CS"/>
</dbReference>
<feature type="binding site" evidence="17">
    <location>
        <position position="373"/>
    </location>
    <ligand>
        <name>(6S)-NADPHX</name>
        <dbReference type="ChEBI" id="CHEBI:64076"/>
    </ligand>
</feature>
<dbReference type="Pfam" id="PF01256">
    <property type="entry name" value="Carb_kinase"/>
    <property type="match status" value="1"/>
</dbReference>
<evidence type="ECO:0000256" key="3">
    <source>
        <dbReference type="ARBA" id="ARBA00006001"/>
    </source>
</evidence>
<comment type="catalytic activity">
    <reaction evidence="15 17 19">
        <text>(6S)-NADHX + ADP = AMP + phosphate + NADH + H(+)</text>
        <dbReference type="Rhea" id="RHEA:32223"/>
        <dbReference type="ChEBI" id="CHEBI:15378"/>
        <dbReference type="ChEBI" id="CHEBI:43474"/>
        <dbReference type="ChEBI" id="CHEBI:57945"/>
        <dbReference type="ChEBI" id="CHEBI:64074"/>
        <dbReference type="ChEBI" id="CHEBI:456215"/>
        <dbReference type="ChEBI" id="CHEBI:456216"/>
        <dbReference type="EC" id="4.2.1.136"/>
    </reaction>
</comment>
<feature type="binding site" evidence="18">
    <location>
        <position position="159"/>
    </location>
    <ligand>
        <name>(6S)-NADPHX</name>
        <dbReference type="ChEBI" id="CHEBI:64076"/>
    </ligand>
</feature>
<evidence type="ECO:0000256" key="5">
    <source>
        <dbReference type="ARBA" id="ARBA00022723"/>
    </source>
</evidence>
<dbReference type="GO" id="GO:0046496">
    <property type="term" value="P:nicotinamide nucleotide metabolic process"/>
    <property type="evidence" value="ECO:0007669"/>
    <property type="project" value="UniProtKB-UniRule"/>
</dbReference>
<name>A0A1E7R9A7_9GAMM</name>
<comment type="function">
    <text evidence="14 19">Bifunctional enzyme that catalyzes the epimerization of the S- and R-forms of NAD(P)HX and the dehydration of the S-form of NAD(P)HX at the expense of ADP, which is converted to AMP. This allows the repair of both epimers of NAD(P)HX, a damaged form of NAD(P)H that is a result of enzymatic or heat-dependent hydration.</text>
</comment>
<dbReference type="InterPro" id="IPR000631">
    <property type="entry name" value="CARKD"/>
</dbReference>
<dbReference type="GO" id="GO:0052856">
    <property type="term" value="F:NAD(P)HX epimerase activity"/>
    <property type="evidence" value="ECO:0007669"/>
    <property type="project" value="UniProtKB-UniRule"/>
</dbReference>
<feature type="binding site" evidence="17">
    <location>
        <position position="318"/>
    </location>
    <ligand>
        <name>(6S)-NADPHX</name>
        <dbReference type="ChEBI" id="CHEBI:64076"/>
    </ligand>
</feature>
<feature type="binding site" evidence="18">
    <location>
        <begin position="130"/>
        <end position="136"/>
    </location>
    <ligand>
        <name>(6S)-NADPHX</name>
        <dbReference type="ChEBI" id="CHEBI:64076"/>
    </ligand>
</feature>
<comment type="similarity">
    <text evidence="18">Belongs to the NnrE/AIBP family.</text>
</comment>
<dbReference type="EMBL" id="MKKK01000023">
    <property type="protein sequence ID" value="OEY95847.1"/>
    <property type="molecule type" value="Genomic_DNA"/>
</dbReference>
<keyword evidence="5 18" id="KW-0479">Metal-binding</keyword>
<dbReference type="InterPro" id="IPR029056">
    <property type="entry name" value="Ribokinase-like"/>
</dbReference>
<dbReference type="GO" id="GO:0005524">
    <property type="term" value="F:ATP binding"/>
    <property type="evidence" value="ECO:0007669"/>
    <property type="project" value="UniProtKB-UniRule"/>
</dbReference>
<comment type="similarity">
    <text evidence="3 19">In the N-terminal section; belongs to the NnrE/AIBP family.</text>
</comment>
<dbReference type="Gene3D" id="3.40.50.10260">
    <property type="entry name" value="YjeF N-terminal domain"/>
    <property type="match status" value="1"/>
</dbReference>
<sequence length="499" mass="54580">MKTIDGKEVYHSQDIRAWEQRWFAAGNSSYGLMQQAALAIDQAIQNYLNQNSMTHRRILVWCGAGNNGGDGYLTAFYLQQAGYHVAIFAAYQPISIETKCAEQQARAQQIQIYSDFPLNDYDIHIDALFGNGLNRELNDQAQQYIKQFNQVSGIKIALDLPSGLHPDHGIPMPVATKVDLTLTVMALKTGLLIAQAQAYVGDLYELPLIPKDGQLIATAYFNKTKPVLASRLAFQHKGDFGHVLVIGGHPKMGGAVMMSGEAAIATGAGKVTIMCDPHHHTAILARSPNIMLQDITQLNEVAFNEFLQSIDSVCFGMGFGRDQWAAQFFQPILQQLLKQTHLKALVLDADALWFLADLPEQVHLPEHCIATPHSGEAARLLHCSVAEIESDRITAIHQLQRCYGGQWILKGAGSLSLQNNRLEICAFGNPGMATAGMGDVLSGMMAGLKAQFSKVISIAEIVSLHALAGDRLAQHGMRGLQAHHMSQAIYQVVNGVNFD</sequence>
<comment type="function">
    <text evidence="18">Catalyzes the epimerization of the S- and R-forms of NAD(P)HX, a damaged form of NAD(P)H that is a result of enzymatic or heat-dependent hydration. This is a prerequisite for the S-specific NAD(P)H-hydrate dehydratase to allow the repair of both epimers of NAD(P)HX.</text>
</comment>
<keyword evidence="9 18" id="KW-0630">Potassium</keyword>
<dbReference type="InterPro" id="IPR004443">
    <property type="entry name" value="YjeF_N_dom"/>
</dbReference>
<evidence type="ECO:0000256" key="8">
    <source>
        <dbReference type="ARBA" id="ARBA00022857"/>
    </source>
</evidence>
<evidence type="ECO:0000256" key="9">
    <source>
        <dbReference type="ARBA" id="ARBA00022958"/>
    </source>
</evidence>
<evidence type="ECO:0000256" key="18">
    <source>
        <dbReference type="HAMAP-Rule" id="MF_01966"/>
    </source>
</evidence>
<keyword evidence="6 17" id="KW-0547">Nucleotide-binding</keyword>
<keyword evidence="11 18" id="KW-0413">Isomerase</keyword>
<evidence type="ECO:0000256" key="17">
    <source>
        <dbReference type="HAMAP-Rule" id="MF_01965"/>
    </source>
</evidence>
<dbReference type="NCBIfam" id="TIGR00197">
    <property type="entry name" value="yjeF_nterm"/>
    <property type="match status" value="1"/>
</dbReference>
<dbReference type="PANTHER" id="PTHR12592:SF0">
    <property type="entry name" value="ATP-DEPENDENT (S)-NAD(P)H-HYDRATE DEHYDRATASE"/>
    <property type="match status" value="1"/>
</dbReference>
<keyword evidence="12 17" id="KW-0456">Lyase</keyword>
<dbReference type="STRING" id="1262585.BJI46_02715"/>
<dbReference type="PANTHER" id="PTHR12592">
    <property type="entry name" value="ATP-DEPENDENT (S)-NAD(P)H-HYDRATE DEHYDRATASE FAMILY MEMBER"/>
    <property type="match status" value="1"/>
</dbReference>
<comment type="catalytic activity">
    <reaction evidence="2 18 19">
        <text>(6R)-NADPHX = (6S)-NADPHX</text>
        <dbReference type="Rhea" id="RHEA:32227"/>
        <dbReference type="ChEBI" id="CHEBI:64076"/>
        <dbReference type="ChEBI" id="CHEBI:64077"/>
        <dbReference type="EC" id="5.1.99.6"/>
    </reaction>
</comment>
<dbReference type="Gene3D" id="3.40.1190.20">
    <property type="match status" value="1"/>
</dbReference>
<protein>
    <recommendedName>
        <fullName evidence="19">Bifunctional NAD(P)H-hydrate repair enzyme</fullName>
    </recommendedName>
    <alternativeName>
        <fullName evidence="19">Nicotinamide nucleotide repair protein</fullName>
    </alternativeName>
    <domain>
        <recommendedName>
            <fullName evidence="19">ADP-dependent (S)-NAD(P)H-hydrate dehydratase</fullName>
            <ecNumber evidence="19">4.2.1.136</ecNumber>
        </recommendedName>
        <alternativeName>
            <fullName evidence="19">ADP-dependent NAD(P)HX dehydratase</fullName>
        </alternativeName>
    </domain>
    <domain>
        <recommendedName>
            <fullName evidence="19">NAD(P)H-hydrate epimerase</fullName>
            <ecNumber evidence="19">5.1.99.6</ecNumber>
        </recommendedName>
    </domain>
</protein>
<evidence type="ECO:0000256" key="2">
    <source>
        <dbReference type="ARBA" id="ARBA00000909"/>
    </source>
</evidence>
<dbReference type="PROSITE" id="PS01050">
    <property type="entry name" value="YJEF_C_2"/>
    <property type="match status" value="1"/>
</dbReference>
<proteinExistence type="inferred from homology"/>
<feature type="binding site" evidence="17">
    <location>
        <begin position="410"/>
        <end position="414"/>
    </location>
    <ligand>
        <name>AMP</name>
        <dbReference type="ChEBI" id="CHEBI:456215"/>
    </ligand>
</feature>
<dbReference type="Proteomes" id="UP000185895">
    <property type="component" value="Unassembled WGS sequence"/>
</dbReference>
<evidence type="ECO:0000256" key="16">
    <source>
        <dbReference type="ARBA" id="ARBA00049209"/>
    </source>
</evidence>
<dbReference type="GO" id="GO:0052855">
    <property type="term" value="F:ADP-dependent NAD(P)H-hydrate dehydratase activity"/>
    <property type="evidence" value="ECO:0007669"/>
    <property type="project" value="UniProtKB-UniRule"/>
</dbReference>
<comment type="cofactor">
    <cofactor evidence="18 19">
        <name>K(+)</name>
        <dbReference type="ChEBI" id="CHEBI:29103"/>
    </cofactor>
    <text evidence="18 19">Binds 1 potassium ion per subunit.</text>
</comment>
<gene>
    <name evidence="17" type="primary">nnrD</name>
    <name evidence="18" type="synonym">nnrE</name>
    <name evidence="22" type="ORF">BJI46_02715</name>
</gene>
<dbReference type="PIRSF" id="PIRSF017184">
    <property type="entry name" value="Nnr"/>
    <property type="match status" value="1"/>
</dbReference>
<accession>A0A1E7R9A7</accession>
<evidence type="ECO:0000256" key="1">
    <source>
        <dbReference type="ARBA" id="ARBA00000013"/>
    </source>
</evidence>
<evidence type="ECO:0000256" key="7">
    <source>
        <dbReference type="ARBA" id="ARBA00022840"/>
    </source>
</evidence>